<dbReference type="EMBL" id="AP004707">
    <property type="protein sequence ID" value="BAD09956.1"/>
    <property type="molecule type" value="Genomic_DNA"/>
</dbReference>
<feature type="region of interest" description="Disordered" evidence="1">
    <location>
        <begin position="1"/>
        <end position="55"/>
    </location>
</feature>
<evidence type="ECO:0000256" key="1">
    <source>
        <dbReference type="SAM" id="MobiDB-lite"/>
    </source>
</evidence>
<dbReference type="EMBL" id="AP004586">
    <property type="protein sequence ID" value="BAD09601.1"/>
    <property type="molecule type" value="Genomic_DNA"/>
</dbReference>
<reference evidence="2" key="1">
    <citation type="submission" date="2001-12" db="EMBL/GenBank/DDBJ databases">
        <title>Oryza sativa nipponbare(GA3) genomic DNA, chromosome 8, PAC clone:P0493A04.</title>
        <authorList>
            <person name="Sasaki T."/>
            <person name="Matsumoto T."/>
            <person name="Yamamoto K."/>
        </authorList>
    </citation>
    <scope>NUCLEOTIDE SEQUENCE</scope>
</reference>
<feature type="compositionally biased region" description="Basic and acidic residues" evidence="1">
    <location>
        <begin position="22"/>
        <end position="31"/>
    </location>
</feature>
<dbReference type="AlphaFoldDB" id="Q6Z963"/>
<protein>
    <submittedName>
        <fullName evidence="3">Uncharacterized protein</fullName>
    </submittedName>
</protein>
<reference evidence="4" key="3">
    <citation type="journal article" date="2005" name="Nature">
        <title>The map-based sequence of the rice genome.</title>
        <authorList>
            <consortium name="International rice genome sequencing project (IRGSP)"/>
            <person name="Matsumoto T."/>
            <person name="Wu J."/>
            <person name="Kanamori H."/>
            <person name="Katayose Y."/>
            <person name="Fujisawa M."/>
            <person name="Namiki N."/>
            <person name="Mizuno H."/>
            <person name="Yamamoto K."/>
            <person name="Antonio B.A."/>
            <person name="Baba T."/>
            <person name="Sakata K."/>
            <person name="Nagamura Y."/>
            <person name="Aoki H."/>
            <person name="Arikawa K."/>
            <person name="Arita K."/>
            <person name="Bito T."/>
            <person name="Chiden Y."/>
            <person name="Fujitsuka N."/>
            <person name="Fukunaka R."/>
            <person name="Hamada M."/>
            <person name="Harada C."/>
            <person name="Hayashi A."/>
            <person name="Hijishita S."/>
            <person name="Honda M."/>
            <person name="Hosokawa S."/>
            <person name="Ichikawa Y."/>
            <person name="Idonuma A."/>
            <person name="Iijima M."/>
            <person name="Ikeda M."/>
            <person name="Ikeno M."/>
            <person name="Ito K."/>
            <person name="Ito S."/>
            <person name="Ito T."/>
            <person name="Ito Y."/>
            <person name="Ito Y."/>
            <person name="Iwabuchi A."/>
            <person name="Kamiya K."/>
            <person name="Karasawa W."/>
            <person name="Kurita K."/>
            <person name="Katagiri S."/>
            <person name="Kikuta A."/>
            <person name="Kobayashi H."/>
            <person name="Kobayashi N."/>
            <person name="Machita K."/>
            <person name="Maehara T."/>
            <person name="Masukawa M."/>
            <person name="Mizubayashi T."/>
            <person name="Mukai Y."/>
            <person name="Nagasaki H."/>
            <person name="Nagata Y."/>
            <person name="Naito S."/>
            <person name="Nakashima M."/>
            <person name="Nakama Y."/>
            <person name="Nakamichi Y."/>
            <person name="Nakamura M."/>
            <person name="Meguro A."/>
            <person name="Negishi M."/>
            <person name="Ohta I."/>
            <person name="Ohta T."/>
            <person name="Okamoto M."/>
            <person name="Ono N."/>
            <person name="Saji S."/>
            <person name="Sakaguchi M."/>
            <person name="Sakai K."/>
            <person name="Shibata M."/>
            <person name="Shimokawa T."/>
            <person name="Song J."/>
            <person name="Takazaki Y."/>
            <person name="Terasawa K."/>
            <person name="Tsugane M."/>
            <person name="Tsuji K."/>
            <person name="Ueda S."/>
            <person name="Waki K."/>
            <person name="Yamagata H."/>
            <person name="Yamamoto M."/>
            <person name="Yamamoto S."/>
            <person name="Yamane H."/>
            <person name="Yoshiki S."/>
            <person name="Yoshihara R."/>
            <person name="Yukawa K."/>
            <person name="Zhong H."/>
            <person name="Yano M."/>
            <person name="Yuan Q."/>
            <person name="Ouyang S."/>
            <person name="Liu J."/>
            <person name="Jones K.M."/>
            <person name="Gansberger K."/>
            <person name="Moffat K."/>
            <person name="Hill J."/>
            <person name="Bera J."/>
            <person name="Fadrosh D."/>
            <person name="Jin S."/>
            <person name="Johri S."/>
            <person name="Kim M."/>
            <person name="Overton L."/>
            <person name="Reardon M."/>
            <person name="Tsitrin T."/>
            <person name="Vuong H."/>
            <person name="Weaver B."/>
            <person name="Ciecko A."/>
            <person name="Tallon L."/>
            <person name="Jackson J."/>
            <person name="Pai G."/>
            <person name="Aken S.V."/>
            <person name="Utterback T."/>
            <person name="Reidmuller S."/>
            <person name="Feldblyum T."/>
            <person name="Hsiao J."/>
            <person name="Zismann V."/>
            <person name="Iobst S."/>
            <person name="de Vazeille A.R."/>
            <person name="Buell C.R."/>
            <person name="Ying K."/>
            <person name="Li Y."/>
            <person name="Lu T."/>
            <person name="Huang Y."/>
            <person name="Zhao Q."/>
            <person name="Feng Q."/>
            <person name="Zhang L."/>
            <person name="Zhu J."/>
            <person name="Weng Q."/>
            <person name="Mu J."/>
            <person name="Lu Y."/>
            <person name="Fan D."/>
            <person name="Liu Y."/>
            <person name="Guan J."/>
            <person name="Zhang Y."/>
            <person name="Yu S."/>
            <person name="Liu X."/>
            <person name="Zhang Y."/>
            <person name="Hong G."/>
            <person name="Han B."/>
            <person name="Choisne N."/>
            <person name="Demange N."/>
            <person name="Orjeda G."/>
            <person name="Samain S."/>
            <person name="Cattolico L."/>
            <person name="Pelletier E."/>
            <person name="Couloux A."/>
            <person name="Segurens B."/>
            <person name="Wincker P."/>
            <person name="D'Hont A."/>
            <person name="Scarpelli C."/>
            <person name="Weissenbach J."/>
            <person name="Salanoubat M."/>
            <person name="Quetier F."/>
            <person name="Yu Y."/>
            <person name="Kim H.R."/>
            <person name="Rambo T."/>
            <person name="Currie J."/>
            <person name="Collura K."/>
            <person name="Luo M."/>
            <person name="Yang T."/>
            <person name="Ammiraju J.S.S."/>
            <person name="Engler F."/>
            <person name="Soderlund C."/>
            <person name="Wing R.A."/>
            <person name="Palmer L.E."/>
            <person name="de la Bastide M."/>
            <person name="Spiegel L."/>
            <person name="Nascimento L."/>
            <person name="Zutavern T."/>
            <person name="O'Shaughnessy A."/>
            <person name="Dike S."/>
            <person name="Dedhia N."/>
            <person name="Preston R."/>
            <person name="Balija V."/>
            <person name="McCombie W.R."/>
            <person name="Chow T."/>
            <person name="Chen H."/>
            <person name="Chung M."/>
            <person name="Chen C."/>
            <person name="Shaw J."/>
            <person name="Wu H."/>
            <person name="Hsiao K."/>
            <person name="Chao Y."/>
            <person name="Chu M."/>
            <person name="Cheng C."/>
            <person name="Hour A."/>
            <person name="Lee P."/>
            <person name="Lin S."/>
            <person name="Lin Y."/>
            <person name="Liou J."/>
            <person name="Liu S."/>
            <person name="Hsing Y."/>
            <person name="Raghuvanshi S."/>
            <person name="Mohanty A."/>
            <person name="Bharti A.K."/>
            <person name="Gaur A."/>
            <person name="Gupta V."/>
            <person name="Kumar D."/>
            <person name="Ravi V."/>
            <person name="Vij S."/>
            <person name="Kapur A."/>
            <person name="Khurana P."/>
            <person name="Khurana P."/>
            <person name="Khurana J.P."/>
            <person name="Tyagi A.K."/>
            <person name="Gaikwad K."/>
            <person name="Singh A."/>
            <person name="Dalal V."/>
            <person name="Srivastava S."/>
            <person name="Dixit A."/>
            <person name="Pal A.K."/>
            <person name="Ghazi I.A."/>
            <person name="Yadav M."/>
            <person name="Pandit A."/>
            <person name="Bhargava A."/>
            <person name="Sureshbabu K."/>
            <person name="Batra K."/>
            <person name="Sharma T.R."/>
            <person name="Mohapatra T."/>
            <person name="Singh N.K."/>
            <person name="Messing J."/>
            <person name="Nelson A.B."/>
            <person name="Fuks G."/>
            <person name="Kavchok S."/>
            <person name="Keizer G."/>
            <person name="Linton E."/>
            <person name="Llaca V."/>
            <person name="Song R."/>
            <person name="Tanyolac B."/>
            <person name="Young S."/>
            <person name="Ho-Il K."/>
            <person name="Hahn J.H."/>
            <person name="Sangsakoo G."/>
            <person name="Vanavichit A."/>
            <person name="de Mattos Luiz.A.T."/>
            <person name="Zimmer P.D."/>
            <person name="Malone G."/>
            <person name="Dellagostin O."/>
            <person name="de Oliveira A.C."/>
            <person name="Bevan M."/>
            <person name="Bancroft I."/>
            <person name="Minx P."/>
            <person name="Cordum H."/>
            <person name="Wilson R."/>
            <person name="Cheng Z."/>
            <person name="Jin W."/>
            <person name="Jiang J."/>
            <person name="Leong S.A."/>
            <person name="Iwama H."/>
            <person name="Gojobori T."/>
            <person name="Itoh T."/>
            <person name="Niimura Y."/>
            <person name="Fujii Y."/>
            <person name="Habara T."/>
            <person name="Sakai H."/>
            <person name="Sato Y."/>
            <person name="Wilson G."/>
            <person name="Kumar K."/>
            <person name="McCouch S."/>
            <person name="Juretic N."/>
            <person name="Hoen D."/>
            <person name="Wright S."/>
            <person name="Bruskiewich R."/>
            <person name="Bureau T."/>
            <person name="Miyao A."/>
            <person name="Hirochika H."/>
            <person name="Nishikawa T."/>
            <person name="Kadowaki K."/>
            <person name="Sugiura M."/>
            <person name="Burr B."/>
            <person name="Sasaki T."/>
        </authorList>
    </citation>
    <scope>NUCLEOTIDE SEQUENCE [LARGE SCALE GENOMIC DNA]</scope>
    <source>
        <strain evidence="4">cv. Nipponbare</strain>
    </source>
</reference>
<dbReference type="Proteomes" id="UP000000763">
    <property type="component" value="Chromosome 8"/>
</dbReference>
<reference evidence="3" key="2">
    <citation type="submission" date="2002-01" db="EMBL/GenBank/DDBJ databases">
        <title>Oryza sativa nipponbare(GA3) genomic DNA, chromosome 8, PAC clone:P0690E03.</title>
        <authorList>
            <person name="Sasaki T."/>
            <person name="Matsumoto T."/>
            <person name="Yamamoto K."/>
        </authorList>
    </citation>
    <scope>NUCLEOTIDE SEQUENCE</scope>
</reference>
<evidence type="ECO:0000313" key="3">
    <source>
        <dbReference type="EMBL" id="BAD09956.1"/>
    </source>
</evidence>
<reference evidence="4" key="4">
    <citation type="journal article" date="2008" name="Nucleic Acids Res.">
        <title>The rice annotation project database (RAP-DB): 2008 update.</title>
        <authorList>
            <consortium name="The rice annotation project (RAP)"/>
        </authorList>
    </citation>
    <scope>GENOME REANNOTATION</scope>
    <source>
        <strain evidence="4">cv. Nipponbare</strain>
    </source>
</reference>
<sequence>MAGEKGAARGSRPTGGRACTGGDRRREERCARGGGVTDHAREERSPTMATCVGGGVGHRARELDGVDEAVAAGGLPAPLPGAVFATDLLCRPAGRPHSNPPVACFGRRPPVPLNRPKRERRGKLQSAGAATAAATRRLERAPCIRRKNDERINHEGGR</sequence>
<gene>
    <name evidence="2" type="ORF">P0493A04.38</name>
    <name evidence="3" type="ORF">P0690E03.6</name>
</gene>
<evidence type="ECO:0000313" key="4">
    <source>
        <dbReference type="Proteomes" id="UP000000763"/>
    </source>
</evidence>
<organism evidence="3 4">
    <name type="scientific">Oryza sativa subsp. japonica</name>
    <name type="common">Rice</name>
    <dbReference type="NCBI Taxonomy" id="39947"/>
    <lineage>
        <taxon>Eukaryota</taxon>
        <taxon>Viridiplantae</taxon>
        <taxon>Streptophyta</taxon>
        <taxon>Embryophyta</taxon>
        <taxon>Tracheophyta</taxon>
        <taxon>Spermatophyta</taxon>
        <taxon>Magnoliopsida</taxon>
        <taxon>Liliopsida</taxon>
        <taxon>Poales</taxon>
        <taxon>Poaceae</taxon>
        <taxon>BOP clade</taxon>
        <taxon>Oryzoideae</taxon>
        <taxon>Oryzeae</taxon>
        <taxon>Oryzinae</taxon>
        <taxon>Oryza</taxon>
        <taxon>Oryza sativa</taxon>
    </lineage>
</organism>
<feature type="region of interest" description="Disordered" evidence="1">
    <location>
        <begin position="97"/>
        <end position="158"/>
    </location>
</feature>
<name>Q6Z963_ORYSJ</name>
<accession>Q6Z963</accession>
<proteinExistence type="predicted"/>
<evidence type="ECO:0000313" key="2">
    <source>
        <dbReference type="EMBL" id="BAD09601.1"/>
    </source>
</evidence>
<feature type="compositionally biased region" description="Basic and acidic residues" evidence="1">
    <location>
        <begin position="136"/>
        <end position="158"/>
    </location>
</feature>